<dbReference type="Pfam" id="PF01380">
    <property type="entry name" value="SIS"/>
    <property type="match status" value="1"/>
</dbReference>
<dbReference type="PROSITE" id="PS51464">
    <property type="entry name" value="SIS"/>
    <property type="match status" value="1"/>
</dbReference>
<gene>
    <name evidence="2" type="ORF">GCM10009810_23500</name>
</gene>
<reference evidence="3" key="1">
    <citation type="journal article" date="2019" name="Int. J. Syst. Evol. Microbiol.">
        <title>The Global Catalogue of Microorganisms (GCM) 10K type strain sequencing project: providing services to taxonomists for standard genome sequencing and annotation.</title>
        <authorList>
            <consortium name="The Broad Institute Genomics Platform"/>
            <consortium name="The Broad Institute Genome Sequencing Center for Infectious Disease"/>
            <person name="Wu L."/>
            <person name="Ma J."/>
        </authorList>
    </citation>
    <scope>NUCLEOTIDE SEQUENCE [LARGE SCALE GENOMIC DNA]</scope>
    <source>
        <strain evidence="3">JCM 15591</strain>
    </source>
</reference>
<dbReference type="EMBL" id="BAAAPN010000053">
    <property type="protein sequence ID" value="GAA1763623.1"/>
    <property type="molecule type" value="Genomic_DNA"/>
</dbReference>
<proteinExistence type="predicted"/>
<protein>
    <submittedName>
        <fullName evidence="2">SIS domain-containing protein</fullName>
    </submittedName>
</protein>
<dbReference type="PIRSF" id="PIRSF009290">
    <property type="entry name" value="FrlB"/>
    <property type="match status" value="1"/>
</dbReference>
<organism evidence="2 3">
    <name type="scientific">Nostocoides vanveenii</name>
    <dbReference type="NCBI Taxonomy" id="330835"/>
    <lineage>
        <taxon>Bacteria</taxon>
        <taxon>Bacillati</taxon>
        <taxon>Actinomycetota</taxon>
        <taxon>Actinomycetes</taxon>
        <taxon>Micrococcales</taxon>
        <taxon>Intrasporangiaceae</taxon>
        <taxon>Nostocoides</taxon>
    </lineage>
</organism>
<keyword evidence="3" id="KW-1185">Reference proteome</keyword>
<comment type="caution">
    <text evidence="2">The sequence shown here is derived from an EMBL/GenBank/DDBJ whole genome shotgun (WGS) entry which is preliminary data.</text>
</comment>
<evidence type="ECO:0000313" key="3">
    <source>
        <dbReference type="Proteomes" id="UP001501475"/>
    </source>
</evidence>
<dbReference type="PANTHER" id="PTHR10937:SF14">
    <property type="entry name" value="FRUCTOSELYSINE 6-PHOSPHATE DEGLYCASE"/>
    <property type="match status" value="1"/>
</dbReference>
<dbReference type="InterPro" id="IPR001347">
    <property type="entry name" value="SIS_dom"/>
</dbReference>
<dbReference type="SUPFAM" id="SSF53697">
    <property type="entry name" value="SIS domain"/>
    <property type="match status" value="1"/>
</dbReference>
<dbReference type="Proteomes" id="UP001501475">
    <property type="component" value="Unassembled WGS sequence"/>
</dbReference>
<accession>A0ABP4X244</accession>
<dbReference type="InterPro" id="IPR046348">
    <property type="entry name" value="SIS_dom_sf"/>
</dbReference>
<evidence type="ECO:0000313" key="2">
    <source>
        <dbReference type="EMBL" id="GAA1763623.1"/>
    </source>
</evidence>
<dbReference type="Gene3D" id="3.40.50.10490">
    <property type="entry name" value="Glucose-6-phosphate isomerase like protein, domain 1"/>
    <property type="match status" value="2"/>
</dbReference>
<sequence>MTSDMTQVLDLKPIDADTEAKLESAIAERDHIRTVIREVVSSALTNIWFVGAGGSLICSYPAHYLLQRHGTVPTFQLQSDELNCSQPKLMGKGSLVVLASYTGTTKETVEAAKTATATGATVIAAAKAGSPLAEAVGIAFSGKSDIFELLVALAVLEATGNDLPWDDIDQGLSALPAAVRHAVEEADPTLASIADDFKDDDVTYVLGSGPSYGWAYGMAMCFLQEMQWKHAAGFNSGEFFQGAFEVIDNDSAVILWLGEDASRPMGERALAFLDTYAGRARTIDVADLELPGVPAAVRPIVSPLVVGALANRLAQRYEHVRNHSLENRHYMFKVEY</sequence>
<dbReference type="PANTHER" id="PTHR10937">
    <property type="entry name" value="GLUCOSAMINE--FRUCTOSE-6-PHOSPHATE AMINOTRANSFERASE, ISOMERIZING"/>
    <property type="match status" value="1"/>
</dbReference>
<name>A0ABP4X244_9MICO</name>
<evidence type="ECO:0000259" key="1">
    <source>
        <dbReference type="PROSITE" id="PS51464"/>
    </source>
</evidence>
<dbReference type="InterPro" id="IPR024713">
    <property type="entry name" value="Fructosamine_deglycase_FrlB"/>
</dbReference>
<feature type="domain" description="SIS" evidence="1">
    <location>
        <begin position="36"/>
        <end position="166"/>
    </location>
</feature>